<proteinExistence type="predicted"/>
<feature type="non-terminal residue" evidence="2">
    <location>
        <position position="238"/>
    </location>
</feature>
<dbReference type="OrthoDB" id="3352225at2759"/>
<dbReference type="Pfam" id="PF20415">
    <property type="entry name" value="DUF6699"/>
    <property type="match status" value="1"/>
</dbReference>
<dbReference type="AlphaFoldDB" id="A0A4S8MGY6"/>
<dbReference type="InterPro" id="IPR046522">
    <property type="entry name" value="DUF6699"/>
</dbReference>
<gene>
    <name evidence="2" type="ORF">K435DRAFT_607391</name>
</gene>
<feature type="non-terminal residue" evidence="2">
    <location>
        <position position="1"/>
    </location>
</feature>
<evidence type="ECO:0000313" key="2">
    <source>
        <dbReference type="EMBL" id="THV01394.1"/>
    </source>
</evidence>
<accession>A0A4S8MGY6</accession>
<reference evidence="2 3" key="1">
    <citation type="journal article" date="2019" name="Nat. Ecol. Evol.">
        <title>Megaphylogeny resolves global patterns of mushroom evolution.</title>
        <authorList>
            <person name="Varga T."/>
            <person name="Krizsan K."/>
            <person name="Foldi C."/>
            <person name="Dima B."/>
            <person name="Sanchez-Garcia M."/>
            <person name="Sanchez-Ramirez S."/>
            <person name="Szollosi G.J."/>
            <person name="Szarkandi J.G."/>
            <person name="Papp V."/>
            <person name="Albert L."/>
            <person name="Andreopoulos W."/>
            <person name="Angelini C."/>
            <person name="Antonin V."/>
            <person name="Barry K.W."/>
            <person name="Bougher N.L."/>
            <person name="Buchanan P."/>
            <person name="Buyck B."/>
            <person name="Bense V."/>
            <person name="Catcheside P."/>
            <person name="Chovatia M."/>
            <person name="Cooper J."/>
            <person name="Damon W."/>
            <person name="Desjardin D."/>
            <person name="Finy P."/>
            <person name="Geml J."/>
            <person name="Haridas S."/>
            <person name="Hughes K."/>
            <person name="Justo A."/>
            <person name="Karasinski D."/>
            <person name="Kautmanova I."/>
            <person name="Kiss B."/>
            <person name="Kocsube S."/>
            <person name="Kotiranta H."/>
            <person name="LaButti K.M."/>
            <person name="Lechner B.E."/>
            <person name="Liimatainen K."/>
            <person name="Lipzen A."/>
            <person name="Lukacs Z."/>
            <person name="Mihaltcheva S."/>
            <person name="Morgado L.N."/>
            <person name="Niskanen T."/>
            <person name="Noordeloos M.E."/>
            <person name="Ohm R.A."/>
            <person name="Ortiz-Santana B."/>
            <person name="Ovrebo C."/>
            <person name="Racz N."/>
            <person name="Riley R."/>
            <person name="Savchenko A."/>
            <person name="Shiryaev A."/>
            <person name="Soop K."/>
            <person name="Spirin V."/>
            <person name="Szebenyi C."/>
            <person name="Tomsovsky M."/>
            <person name="Tulloss R.E."/>
            <person name="Uehling J."/>
            <person name="Grigoriev I.V."/>
            <person name="Vagvolgyi C."/>
            <person name="Papp T."/>
            <person name="Martin F.M."/>
            <person name="Miettinen O."/>
            <person name="Hibbett D.S."/>
            <person name="Nagy L.G."/>
        </authorList>
    </citation>
    <scope>NUCLEOTIDE SEQUENCE [LARGE SCALE GENOMIC DNA]</scope>
    <source>
        <strain evidence="2 3">CBS 962.96</strain>
    </source>
</reference>
<name>A0A4S8MGY6_DENBC</name>
<keyword evidence="3" id="KW-1185">Reference proteome</keyword>
<organism evidence="2 3">
    <name type="scientific">Dendrothele bispora (strain CBS 962.96)</name>
    <dbReference type="NCBI Taxonomy" id="1314807"/>
    <lineage>
        <taxon>Eukaryota</taxon>
        <taxon>Fungi</taxon>
        <taxon>Dikarya</taxon>
        <taxon>Basidiomycota</taxon>
        <taxon>Agaricomycotina</taxon>
        <taxon>Agaricomycetes</taxon>
        <taxon>Agaricomycetidae</taxon>
        <taxon>Agaricales</taxon>
        <taxon>Agaricales incertae sedis</taxon>
        <taxon>Dendrothele</taxon>
    </lineage>
</organism>
<dbReference type="EMBL" id="ML179090">
    <property type="protein sequence ID" value="THV01394.1"/>
    <property type="molecule type" value="Genomic_DNA"/>
</dbReference>
<feature type="domain" description="DUF6699" evidence="1">
    <location>
        <begin position="46"/>
        <end position="182"/>
    </location>
</feature>
<sequence length="238" mass="26149">DRLPPFTPGPSYGPVLTPLELSVLGVLPILNPLLCPPTDTGTEPFLKWNLLFSSAMCQRSDDPPHVSWARGRNDPATFPRVTQLTLIPCAKSSSNLPFIITVYASIPDEGVSCGDVIEHISSVLYARTGGGVFECLGPQRKDLVAKAYRANRSRTPGVPGGALGEGMRRLDLLGPESCWGGMGEVDGMREIGAGVGMPWCTYEWFNVTTYPMTPEEARVHEERQRAVQEEHERIDRER</sequence>
<dbReference type="Proteomes" id="UP000297245">
    <property type="component" value="Unassembled WGS sequence"/>
</dbReference>
<evidence type="ECO:0000259" key="1">
    <source>
        <dbReference type="Pfam" id="PF20415"/>
    </source>
</evidence>
<protein>
    <recommendedName>
        <fullName evidence="1">DUF6699 domain-containing protein</fullName>
    </recommendedName>
</protein>
<evidence type="ECO:0000313" key="3">
    <source>
        <dbReference type="Proteomes" id="UP000297245"/>
    </source>
</evidence>